<feature type="compositionally biased region" description="Polar residues" evidence="1">
    <location>
        <begin position="341"/>
        <end position="351"/>
    </location>
</feature>
<feature type="transmembrane region" description="Helical" evidence="2">
    <location>
        <begin position="61"/>
        <end position="84"/>
    </location>
</feature>
<evidence type="ECO:0000256" key="2">
    <source>
        <dbReference type="SAM" id="Phobius"/>
    </source>
</evidence>
<evidence type="ECO:0000313" key="4">
    <source>
        <dbReference type="EMBL" id="RDX54030.1"/>
    </source>
</evidence>
<dbReference type="Pfam" id="PF20151">
    <property type="entry name" value="DUF6533"/>
    <property type="match status" value="1"/>
</dbReference>
<keyword evidence="2" id="KW-0472">Membrane</keyword>
<organism evidence="4 5">
    <name type="scientific">Lentinus brumalis</name>
    <dbReference type="NCBI Taxonomy" id="2498619"/>
    <lineage>
        <taxon>Eukaryota</taxon>
        <taxon>Fungi</taxon>
        <taxon>Dikarya</taxon>
        <taxon>Basidiomycota</taxon>
        <taxon>Agaricomycotina</taxon>
        <taxon>Agaricomycetes</taxon>
        <taxon>Polyporales</taxon>
        <taxon>Polyporaceae</taxon>
        <taxon>Lentinus</taxon>
    </lineage>
</organism>
<feature type="transmembrane region" description="Helical" evidence="2">
    <location>
        <begin position="241"/>
        <end position="262"/>
    </location>
</feature>
<accession>A0A371DNB2</accession>
<reference evidence="4 5" key="1">
    <citation type="journal article" date="2018" name="Biotechnol. Biofuels">
        <title>Integrative visual omics of the white-rot fungus Polyporus brumalis exposes the biotechnological potential of its oxidative enzymes for delignifying raw plant biomass.</title>
        <authorList>
            <person name="Miyauchi S."/>
            <person name="Rancon A."/>
            <person name="Drula E."/>
            <person name="Hage H."/>
            <person name="Chaduli D."/>
            <person name="Favel A."/>
            <person name="Grisel S."/>
            <person name="Henrissat B."/>
            <person name="Herpoel-Gimbert I."/>
            <person name="Ruiz-Duenas F.J."/>
            <person name="Chevret D."/>
            <person name="Hainaut M."/>
            <person name="Lin J."/>
            <person name="Wang M."/>
            <person name="Pangilinan J."/>
            <person name="Lipzen A."/>
            <person name="Lesage-Meessen L."/>
            <person name="Navarro D."/>
            <person name="Riley R."/>
            <person name="Grigoriev I.V."/>
            <person name="Zhou S."/>
            <person name="Raouche S."/>
            <person name="Rosso M.N."/>
        </authorList>
    </citation>
    <scope>NUCLEOTIDE SEQUENCE [LARGE SCALE GENOMIC DNA]</scope>
    <source>
        <strain evidence="4 5">BRFM 1820</strain>
    </source>
</reference>
<dbReference type="STRING" id="139420.A0A371DNB2"/>
<feature type="transmembrane region" description="Helical" evidence="2">
    <location>
        <begin position="166"/>
        <end position="187"/>
    </location>
</feature>
<dbReference type="Proteomes" id="UP000256964">
    <property type="component" value="Unassembled WGS sequence"/>
</dbReference>
<keyword evidence="2" id="KW-0812">Transmembrane</keyword>
<keyword evidence="5" id="KW-1185">Reference proteome</keyword>
<feature type="domain" description="DUF6533" evidence="3">
    <location>
        <begin position="26"/>
        <end position="71"/>
    </location>
</feature>
<evidence type="ECO:0000313" key="5">
    <source>
        <dbReference type="Proteomes" id="UP000256964"/>
    </source>
</evidence>
<proteinExistence type="predicted"/>
<protein>
    <recommendedName>
        <fullName evidence="3">DUF6533 domain-containing protein</fullName>
    </recommendedName>
</protein>
<sequence>MSSDADVAAEIADIIDSFDGLYRQGYCELAASGLFLYDTVITFDREVACFWTAKRIGASRLLYFANKWLSIAVYVMLLSQFSYFSSDVLFLLHKGWIIPGAAFSALRAYVLSRSMALGVLVAALSLAPVGANLVHYGYQFGGFYFPPFGCLGSDNLPSSSNIKLVFISRVPLIVADMLLIYITWTKLSSKDALRGLGQSKRLSLSDILFRSGTIYFVVLFILNLLHLVLSATSRAGNGYESYVTEFTAPFTAILVSRFLLGLQEANQMVVRLDPDDPLHSSRNPYDTTPSFISSLGGFVNPELSAAAAATRSDDDEFEFELQAGSRAETGEEEPGSLGAHGSQTAASSSSA</sequence>
<dbReference type="OrthoDB" id="2756622at2759"/>
<dbReference type="InterPro" id="IPR045340">
    <property type="entry name" value="DUF6533"/>
</dbReference>
<dbReference type="EMBL" id="KZ857385">
    <property type="protein sequence ID" value="RDX54030.1"/>
    <property type="molecule type" value="Genomic_DNA"/>
</dbReference>
<dbReference type="AlphaFoldDB" id="A0A371DNB2"/>
<gene>
    <name evidence="4" type="ORF">OH76DRAFT_1415543</name>
</gene>
<feature type="transmembrane region" description="Helical" evidence="2">
    <location>
        <begin position="117"/>
        <end position="138"/>
    </location>
</feature>
<evidence type="ECO:0000259" key="3">
    <source>
        <dbReference type="Pfam" id="PF20151"/>
    </source>
</evidence>
<feature type="region of interest" description="Disordered" evidence="1">
    <location>
        <begin position="323"/>
        <end position="351"/>
    </location>
</feature>
<evidence type="ECO:0000256" key="1">
    <source>
        <dbReference type="SAM" id="MobiDB-lite"/>
    </source>
</evidence>
<feature type="transmembrane region" description="Helical" evidence="2">
    <location>
        <begin position="207"/>
        <end position="229"/>
    </location>
</feature>
<name>A0A371DNB2_9APHY</name>
<keyword evidence="2" id="KW-1133">Transmembrane helix</keyword>
<feature type="transmembrane region" description="Helical" evidence="2">
    <location>
        <begin position="90"/>
        <end position="110"/>
    </location>
</feature>